<gene>
    <name evidence="2" type="ORF">SSLN_LOCUS15780</name>
</gene>
<dbReference type="EMBL" id="UYSU01040281">
    <property type="protein sequence ID" value="VDM02166.1"/>
    <property type="molecule type" value="Genomic_DNA"/>
</dbReference>
<dbReference type="WBParaSite" id="SSLN_0001638301-mRNA-1">
    <property type="protein sequence ID" value="SSLN_0001638301-mRNA-1"/>
    <property type="gene ID" value="SSLN_0001638301"/>
</dbReference>
<dbReference type="PANTHER" id="PTHR47027:SF26">
    <property type="entry name" value="REVERSE TRANSCRIPTASE DOMAIN-CONTAINING PROTEIN"/>
    <property type="match status" value="1"/>
</dbReference>
<sequence>MDCGAKDRPQVFKYAIIVHPHKRKRDQQLCDNHTGISLLNIFGKIIALIPLNRLTSHPEQGILQESQNDFRWHRETTDMSCTARQLQETCPEMRAHPYTTFVDLAKSFDVVNHDGLWKIIEKLGGPERFTHMARQLHGRMIARVTGYGTVIVAA</sequence>
<reference evidence="4" key="1">
    <citation type="submission" date="2016-06" db="UniProtKB">
        <authorList>
            <consortium name="WormBaseParasite"/>
        </authorList>
    </citation>
    <scope>IDENTIFICATION</scope>
</reference>
<protein>
    <submittedName>
        <fullName evidence="4">Reverse transcriptase domain-containing protein</fullName>
    </submittedName>
</protein>
<dbReference type="InterPro" id="IPR000477">
    <property type="entry name" value="RT_dom"/>
</dbReference>
<evidence type="ECO:0000313" key="3">
    <source>
        <dbReference type="Proteomes" id="UP000275846"/>
    </source>
</evidence>
<reference evidence="2 3" key="2">
    <citation type="submission" date="2018-11" db="EMBL/GenBank/DDBJ databases">
        <authorList>
            <consortium name="Pathogen Informatics"/>
        </authorList>
    </citation>
    <scope>NUCLEOTIDE SEQUENCE [LARGE SCALE GENOMIC DNA]</scope>
    <source>
        <strain evidence="2 3">NST_G2</strain>
    </source>
</reference>
<evidence type="ECO:0000259" key="1">
    <source>
        <dbReference type="Pfam" id="PF00078"/>
    </source>
</evidence>
<organism evidence="4">
    <name type="scientific">Schistocephalus solidus</name>
    <name type="common">Tapeworm</name>
    <dbReference type="NCBI Taxonomy" id="70667"/>
    <lineage>
        <taxon>Eukaryota</taxon>
        <taxon>Metazoa</taxon>
        <taxon>Spiralia</taxon>
        <taxon>Lophotrochozoa</taxon>
        <taxon>Platyhelminthes</taxon>
        <taxon>Cestoda</taxon>
        <taxon>Eucestoda</taxon>
        <taxon>Diphyllobothriidea</taxon>
        <taxon>Diphyllobothriidae</taxon>
        <taxon>Schistocephalus</taxon>
    </lineage>
</organism>
<evidence type="ECO:0000313" key="2">
    <source>
        <dbReference type="EMBL" id="VDM02166.1"/>
    </source>
</evidence>
<evidence type="ECO:0000313" key="4">
    <source>
        <dbReference type="WBParaSite" id="SSLN_0001638301-mRNA-1"/>
    </source>
</evidence>
<feature type="domain" description="Reverse transcriptase" evidence="1">
    <location>
        <begin position="31"/>
        <end position="149"/>
    </location>
</feature>
<dbReference type="OrthoDB" id="10070415at2759"/>
<name>A0A183TH32_SCHSO</name>
<dbReference type="STRING" id="70667.A0A183TH32"/>
<dbReference type="PANTHER" id="PTHR47027">
    <property type="entry name" value="REVERSE TRANSCRIPTASE DOMAIN-CONTAINING PROTEIN"/>
    <property type="match status" value="1"/>
</dbReference>
<dbReference type="Proteomes" id="UP000275846">
    <property type="component" value="Unassembled WGS sequence"/>
</dbReference>
<dbReference type="Pfam" id="PF00078">
    <property type="entry name" value="RVT_1"/>
    <property type="match status" value="1"/>
</dbReference>
<proteinExistence type="predicted"/>
<dbReference type="AlphaFoldDB" id="A0A183TH32"/>
<keyword evidence="3" id="KW-1185">Reference proteome</keyword>
<accession>A0A183TH32</accession>